<comment type="caution">
    <text evidence="1">The sequence shown here is derived from an EMBL/GenBank/DDBJ whole genome shotgun (WGS) entry which is preliminary data.</text>
</comment>
<name>A0A841R7J9_9SPIO</name>
<evidence type="ECO:0000313" key="2">
    <source>
        <dbReference type="Proteomes" id="UP000587760"/>
    </source>
</evidence>
<accession>A0A841R7J9</accession>
<protein>
    <submittedName>
        <fullName evidence="1">Putative ABC transport system substrate-binding protein</fullName>
    </submittedName>
</protein>
<dbReference type="EMBL" id="JACHGJ010000001">
    <property type="protein sequence ID" value="MBB6478718.1"/>
    <property type="molecule type" value="Genomic_DNA"/>
</dbReference>
<gene>
    <name evidence="1" type="ORF">HNR50_000351</name>
</gene>
<dbReference type="InterPro" id="IPR007487">
    <property type="entry name" value="ABC_transpt-TYRBP-like"/>
</dbReference>
<organism evidence="1 2">
    <name type="scientific">Spirochaeta isovalerica</name>
    <dbReference type="NCBI Taxonomy" id="150"/>
    <lineage>
        <taxon>Bacteria</taxon>
        <taxon>Pseudomonadati</taxon>
        <taxon>Spirochaetota</taxon>
        <taxon>Spirochaetia</taxon>
        <taxon>Spirochaetales</taxon>
        <taxon>Spirochaetaceae</taxon>
        <taxon>Spirochaeta</taxon>
    </lineage>
</organism>
<proteinExistence type="predicted"/>
<dbReference type="PANTHER" id="PTHR35271:SF1">
    <property type="entry name" value="ABC TRANSPORTER, SUBSTRATE-BINDING LIPOPROTEIN"/>
    <property type="match status" value="1"/>
</dbReference>
<dbReference type="Proteomes" id="UP000587760">
    <property type="component" value="Unassembled WGS sequence"/>
</dbReference>
<dbReference type="Gene3D" id="3.40.50.2300">
    <property type="match status" value="2"/>
</dbReference>
<evidence type="ECO:0000313" key="1">
    <source>
        <dbReference type="EMBL" id="MBB6478718.1"/>
    </source>
</evidence>
<dbReference type="RefSeq" id="WP_221439770.1">
    <property type="nucleotide sequence ID" value="NZ_JACHGJ010000001.1"/>
</dbReference>
<sequence length="301" mass="34084">MFFVSLETEAEESFYLGAAWIGSSGLNEEITTGSMELLSELVPDLRVEIQGNLKNFEQFDAIIKRYNQEKDAIVLMGHESIDYLQDNSLNVPVFLGAINNPLQTGLIRNNERPGNNITGVSYYTDYGKFLSFMQNLIPHLDSVLLLLERGNPSSEADLHYMEQACRNLSIEFFIEECSKSRDIDIFLDQYSGIVDAVILGNQNFFLENFQKEVFLRNKIPSFSLNYLLVRKGVLASLAPDYLKLGRLLAGSIINVLYNGKKAGDIPIRFDSDPRIHINMSTSESLEVIIPIHMLRVAEVYH</sequence>
<dbReference type="Pfam" id="PF04392">
    <property type="entry name" value="ABC_sub_bind"/>
    <property type="match status" value="1"/>
</dbReference>
<dbReference type="PANTHER" id="PTHR35271">
    <property type="entry name" value="ABC TRANSPORTER, SUBSTRATE-BINDING LIPOPROTEIN-RELATED"/>
    <property type="match status" value="1"/>
</dbReference>
<keyword evidence="2" id="KW-1185">Reference proteome</keyword>
<reference evidence="1 2" key="1">
    <citation type="submission" date="2020-08" db="EMBL/GenBank/DDBJ databases">
        <title>Genomic Encyclopedia of Type Strains, Phase IV (KMG-IV): sequencing the most valuable type-strain genomes for metagenomic binning, comparative biology and taxonomic classification.</title>
        <authorList>
            <person name="Goeker M."/>
        </authorList>
    </citation>
    <scope>NUCLEOTIDE SEQUENCE [LARGE SCALE GENOMIC DNA]</scope>
    <source>
        <strain evidence="1 2">DSM 2461</strain>
    </source>
</reference>
<dbReference type="AlphaFoldDB" id="A0A841R7J9"/>